<evidence type="ECO:0000256" key="4">
    <source>
        <dbReference type="PROSITE-ProRule" id="PRU00236"/>
    </source>
</evidence>
<comment type="caution">
    <text evidence="6">The sequence shown here is derived from an EMBL/GenBank/DDBJ whole genome shotgun (WGS) entry which is preliminary data.</text>
</comment>
<feature type="active site" description="Proton acceptor" evidence="4">
    <location>
        <position position="179"/>
    </location>
</feature>
<feature type="binding site" evidence="4">
    <location>
        <position position="187"/>
    </location>
    <ligand>
        <name>Zn(2+)</name>
        <dbReference type="ChEBI" id="CHEBI:29105"/>
    </ligand>
</feature>
<dbReference type="GO" id="GO:0046872">
    <property type="term" value="F:metal ion binding"/>
    <property type="evidence" value="ECO:0007669"/>
    <property type="project" value="UniProtKB-KW"/>
</dbReference>
<evidence type="ECO:0000256" key="2">
    <source>
        <dbReference type="ARBA" id="ARBA00022679"/>
    </source>
</evidence>
<dbReference type="Gene3D" id="3.40.50.1220">
    <property type="entry name" value="TPP-binding domain"/>
    <property type="match status" value="1"/>
</dbReference>
<dbReference type="PROSITE" id="PS50305">
    <property type="entry name" value="SIRTUIN"/>
    <property type="match status" value="1"/>
</dbReference>
<dbReference type="OrthoDB" id="424302at2759"/>
<sequence>MVRPTLARWVAGSSIPIQAKQANSASNKVWETTVRIPQLKLADAPACPVIDNLNEATTLVSRLLREGQGKTLVITGAGASTDSGIPDYRGDQGTYVRNPKHRPILYHELASSESFRQRYWARGFLGWPEMSKAQPNPTHHILAALMDQGHIQHLITQNVDGLHGMATPAHHHRNMVELHGTLYRVECLQCGSSAPREQYQHRLLARNPSWQKFLSESHTINPDGDVQLPAHLSFAQFDIPPCTGCGSRHMKPEVVFFGENIRQDITANAEAMVRQARSVLVIGSSLATFSSFRLVRQAKQMGLPIGIICKGRTRADTLAAWRVHLGCTEVLQNYVRSPL</sequence>
<keyword evidence="4" id="KW-0479">Metal-binding</keyword>
<dbReference type="AlphaFoldDB" id="A0A1X2HQF1"/>
<dbReference type="PANTHER" id="PTHR11085:SF10">
    <property type="entry name" value="NAD-DEPENDENT PROTEIN DEACYLASE SIRTUIN-5, MITOCHONDRIAL-RELATED"/>
    <property type="match status" value="1"/>
</dbReference>
<evidence type="ECO:0000313" key="6">
    <source>
        <dbReference type="EMBL" id="ORZ01571.1"/>
    </source>
</evidence>
<accession>A0A1X2HQF1</accession>
<feature type="binding site" evidence="4">
    <location>
        <position position="242"/>
    </location>
    <ligand>
        <name>Zn(2+)</name>
        <dbReference type="ChEBI" id="CHEBI:29105"/>
    </ligand>
</feature>
<proteinExistence type="inferred from homology"/>
<dbReference type="GO" id="GO:0017136">
    <property type="term" value="F:histone deacetylase activity, NAD-dependent"/>
    <property type="evidence" value="ECO:0007669"/>
    <property type="project" value="TreeGrafter"/>
</dbReference>
<dbReference type="InterPro" id="IPR050134">
    <property type="entry name" value="NAD-dep_sirtuin_deacylases"/>
</dbReference>
<dbReference type="Gene3D" id="3.30.1600.10">
    <property type="entry name" value="SIR2/SIRT2 'Small Domain"/>
    <property type="match status" value="1"/>
</dbReference>
<keyword evidence="7" id="KW-1185">Reference proteome</keyword>
<dbReference type="InParanoid" id="A0A1X2HQF1"/>
<feature type="binding site" evidence="4">
    <location>
        <position position="245"/>
    </location>
    <ligand>
        <name>Zn(2+)</name>
        <dbReference type="ChEBI" id="CHEBI:29105"/>
    </ligand>
</feature>
<keyword evidence="4" id="KW-0862">Zinc</keyword>
<name>A0A1X2HQF1_SYNRA</name>
<dbReference type="OMA" id="RRHYWAR"/>
<dbReference type="InterPro" id="IPR029035">
    <property type="entry name" value="DHS-like_NAD/FAD-binding_dom"/>
</dbReference>
<feature type="domain" description="Deacetylase sirtuin-type" evidence="5">
    <location>
        <begin position="49"/>
        <end position="339"/>
    </location>
</feature>
<dbReference type="Pfam" id="PF02146">
    <property type="entry name" value="SIR2"/>
    <property type="match status" value="1"/>
</dbReference>
<dbReference type="PANTHER" id="PTHR11085">
    <property type="entry name" value="NAD-DEPENDENT PROTEIN DEACYLASE SIRTUIN-5, MITOCHONDRIAL-RELATED"/>
    <property type="match status" value="1"/>
</dbReference>
<dbReference type="SUPFAM" id="SSF52467">
    <property type="entry name" value="DHS-like NAD/FAD-binding domain"/>
    <property type="match status" value="1"/>
</dbReference>
<reference evidence="6 7" key="1">
    <citation type="submission" date="2016-07" db="EMBL/GenBank/DDBJ databases">
        <title>Pervasive Adenine N6-methylation of Active Genes in Fungi.</title>
        <authorList>
            <consortium name="DOE Joint Genome Institute"/>
            <person name="Mondo S.J."/>
            <person name="Dannebaum R.O."/>
            <person name="Kuo R.C."/>
            <person name="Labutti K."/>
            <person name="Haridas S."/>
            <person name="Kuo A."/>
            <person name="Salamov A."/>
            <person name="Ahrendt S.R."/>
            <person name="Lipzen A."/>
            <person name="Sullivan W."/>
            <person name="Andreopoulos W.B."/>
            <person name="Clum A."/>
            <person name="Lindquist E."/>
            <person name="Daum C."/>
            <person name="Ramamoorthy G.K."/>
            <person name="Gryganskyi A."/>
            <person name="Culley D."/>
            <person name="Magnuson J.K."/>
            <person name="James T.Y."/>
            <person name="O'Malley M.A."/>
            <person name="Stajich J.E."/>
            <person name="Spatafora J.W."/>
            <person name="Visel A."/>
            <person name="Grigoriev I.V."/>
        </authorList>
    </citation>
    <scope>NUCLEOTIDE SEQUENCE [LARGE SCALE GENOMIC DNA]</scope>
    <source>
        <strain evidence="6 7">NRRL 2496</strain>
    </source>
</reference>
<evidence type="ECO:0000256" key="1">
    <source>
        <dbReference type="ARBA" id="ARBA00006924"/>
    </source>
</evidence>
<dbReference type="EMBL" id="MCGN01000002">
    <property type="protein sequence ID" value="ORZ01571.1"/>
    <property type="molecule type" value="Genomic_DNA"/>
</dbReference>
<protein>
    <submittedName>
        <fullName evidence="6">DHS-like NAD/FAD-binding domain-containing protein</fullName>
    </submittedName>
</protein>
<keyword evidence="3" id="KW-0520">NAD</keyword>
<dbReference type="GO" id="GO:0070403">
    <property type="term" value="F:NAD+ binding"/>
    <property type="evidence" value="ECO:0007669"/>
    <property type="project" value="InterPro"/>
</dbReference>
<dbReference type="InterPro" id="IPR003000">
    <property type="entry name" value="Sirtuin"/>
</dbReference>
<gene>
    <name evidence="6" type="ORF">BCR43DRAFT_432627</name>
</gene>
<organism evidence="6 7">
    <name type="scientific">Syncephalastrum racemosum</name>
    <name type="common">Filamentous fungus</name>
    <dbReference type="NCBI Taxonomy" id="13706"/>
    <lineage>
        <taxon>Eukaryota</taxon>
        <taxon>Fungi</taxon>
        <taxon>Fungi incertae sedis</taxon>
        <taxon>Mucoromycota</taxon>
        <taxon>Mucoromycotina</taxon>
        <taxon>Mucoromycetes</taxon>
        <taxon>Mucorales</taxon>
        <taxon>Syncephalastraceae</taxon>
        <taxon>Syncephalastrum</taxon>
    </lineage>
</organism>
<dbReference type="InterPro" id="IPR026591">
    <property type="entry name" value="Sirtuin_cat_small_dom_sf"/>
</dbReference>
<dbReference type="Proteomes" id="UP000242180">
    <property type="component" value="Unassembled WGS sequence"/>
</dbReference>
<comment type="similarity">
    <text evidence="1">Belongs to the sirtuin family. Class I subfamily.</text>
</comment>
<dbReference type="InterPro" id="IPR026590">
    <property type="entry name" value="Ssirtuin_cat_dom"/>
</dbReference>
<evidence type="ECO:0000256" key="3">
    <source>
        <dbReference type="ARBA" id="ARBA00023027"/>
    </source>
</evidence>
<evidence type="ECO:0000259" key="5">
    <source>
        <dbReference type="PROSITE" id="PS50305"/>
    </source>
</evidence>
<dbReference type="STRING" id="13706.A0A1X2HQF1"/>
<evidence type="ECO:0000313" key="7">
    <source>
        <dbReference type="Proteomes" id="UP000242180"/>
    </source>
</evidence>
<keyword evidence="2" id="KW-0808">Transferase</keyword>
<feature type="binding site" evidence="4">
    <location>
        <position position="190"/>
    </location>
    <ligand>
        <name>Zn(2+)</name>
        <dbReference type="ChEBI" id="CHEBI:29105"/>
    </ligand>
</feature>